<accession>A0ACC0G7A1</accession>
<comment type="caution">
    <text evidence="1">The sequence shown here is derived from an EMBL/GenBank/DDBJ whole genome shotgun (WGS) entry which is preliminary data.</text>
</comment>
<evidence type="ECO:0000313" key="1">
    <source>
        <dbReference type="EMBL" id="KAI7996454.1"/>
    </source>
</evidence>
<sequence>MMEKRQKETKNSIPQEIIFQVLKELPAKSLLRYRCVSKLWCSIIDSPLFITSHRARSHTRQGGITILMRAQPRPSPDQHLTHFFSINPQGIEPPRLLQTLSVDHFNSVQFVNGLVCFNNNVWNPSTRETLALPPTPITCGLSSDFTEWSVFKYCMFGFAPNSNEYKVVNICKIYVSKGDETGIEARPEQCKVLTLGLGARSLWRNINFDFDDSFRSLLNNFRTGGVCCVNGTIYCWGPNGHEGKILAFDVEHEKFRYISLLNDTNFWLCNPLQVGECFALIDNDVNNVWILDESLGMHWKRENLIIPDIYKSNSLWRRLIPVGSIHRGDEILLHRWEEETGGDEFFQHSWGGGGEEERDEEKFLELFYYELRSKSLRSICCITDLPGLPYSFDIATLNVSFAKQVECLFRLKG</sequence>
<keyword evidence="2" id="KW-1185">Reference proteome</keyword>
<evidence type="ECO:0000313" key="2">
    <source>
        <dbReference type="Proteomes" id="UP001060215"/>
    </source>
</evidence>
<organism evidence="1 2">
    <name type="scientific">Camellia lanceoleosa</name>
    <dbReference type="NCBI Taxonomy" id="1840588"/>
    <lineage>
        <taxon>Eukaryota</taxon>
        <taxon>Viridiplantae</taxon>
        <taxon>Streptophyta</taxon>
        <taxon>Embryophyta</taxon>
        <taxon>Tracheophyta</taxon>
        <taxon>Spermatophyta</taxon>
        <taxon>Magnoliopsida</taxon>
        <taxon>eudicotyledons</taxon>
        <taxon>Gunneridae</taxon>
        <taxon>Pentapetalae</taxon>
        <taxon>asterids</taxon>
        <taxon>Ericales</taxon>
        <taxon>Theaceae</taxon>
        <taxon>Camellia</taxon>
    </lineage>
</organism>
<protein>
    <submittedName>
        <fullName evidence="1">F-box protein</fullName>
    </submittedName>
</protein>
<dbReference type="EMBL" id="CM045767">
    <property type="protein sequence ID" value="KAI7996454.1"/>
    <property type="molecule type" value="Genomic_DNA"/>
</dbReference>
<name>A0ACC0G7A1_9ERIC</name>
<proteinExistence type="predicted"/>
<reference evidence="1 2" key="1">
    <citation type="journal article" date="2022" name="Plant J.">
        <title>Chromosome-level genome of Camellia lanceoleosa provides a valuable resource for understanding genome evolution and self-incompatibility.</title>
        <authorList>
            <person name="Gong W."/>
            <person name="Xiao S."/>
            <person name="Wang L."/>
            <person name="Liao Z."/>
            <person name="Chang Y."/>
            <person name="Mo W."/>
            <person name="Hu G."/>
            <person name="Li W."/>
            <person name="Zhao G."/>
            <person name="Zhu H."/>
            <person name="Hu X."/>
            <person name="Ji K."/>
            <person name="Xiang X."/>
            <person name="Song Q."/>
            <person name="Yuan D."/>
            <person name="Jin S."/>
            <person name="Zhang L."/>
        </authorList>
    </citation>
    <scope>NUCLEOTIDE SEQUENCE [LARGE SCALE GENOMIC DNA]</scope>
    <source>
        <strain evidence="1">SQ_2022a</strain>
    </source>
</reference>
<gene>
    <name evidence="1" type="ORF">LOK49_LG10G00563</name>
</gene>
<dbReference type="Proteomes" id="UP001060215">
    <property type="component" value="Chromosome 10"/>
</dbReference>